<keyword evidence="3 8" id="KW-0812">Transmembrane</keyword>
<dbReference type="PANTHER" id="PTHR31587">
    <property type="entry name" value="TRANSMEMBRANE PROTEIN (DUF2215)"/>
    <property type="match status" value="1"/>
</dbReference>
<evidence type="ECO:0000256" key="6">
    <source>
        <dbReference type="ARBA" id="ARBA00023136"/>
    </source>
</evidence>
<sequence length="496" mass="55647">MDTAKWARGSALVVCVRFFAFSMLSSVASAKELSLAVGDSNATLQLRPALQVQNSPGLKPTVTAVFERVYIHGLSRLRNLNKFAHSVKVKVSQVKSSSLKPNVEICLHRNMSLGIGMCPQSQWEKVSKGSWIEPMSPFDLKVLDIRMISSSAETLEVSIIEEFYVYRVLFLIVGILLLSSATFLSKSLAFYYSSAMAVGVILVVLLVLFQGMKLLPTGRRSSLAIFIYSSMVGLGSFLLRHLPSLLQSVLAEIGISEDMYNPLANFLLAFIILAGAWLGFWAVRKLVLAEDGSVDISTSNFVAWSIRIFAVTMILQSSSDPLLTLEALVSSIMVSKVLQRTTRLRFLRRLYKKLFKFVKNIWRSSEIPDFSLSQDPYDEYVYRIPYETKFPQHRFKRSNLASCSSPVQGITTTSTSRLSDMDSYPSTIHETPDRRKFTKQEFEKFTRESTKKAVDELVSSPDFSKWVAANADRITVTSGKSPASISGQPHRWLLWF</sequence>
<comment type="similarity">
    <text evidence="2">Belongs to the NEMP family.</text>
</comment>
<evidence type="ECO:0000256" key="9">
    <source>
        <dbReference type="SAM" id="SignalP"/>
    </source>
</evidence>
<evidence type="ECO:0000256" key="1">
    <source>
        <dbReference type="ARBA" id="ARBA00004575"/>
    </source>
</evidence>
<keyword evidence="7" id="KW-0539">Nucleus</keyword>
<evidence type="ECO:0008006" key="12">
    <source>
        <dbReference type="Google" id="ProtNLM"/>
    </source>
</evidence>
<comment type="subcellular location">
    <subcellularLocation>
        <location evidence="1">Nucleus inner membrane</location>
        <topology evidence="1">Multi-pass membrane protein</topology>
        <orientation evidence="1">Nucleoplasmic side</orientation>
    </subcellularLocation>
</comment>
<comment type="caution">
    <text evidence="10">The sequence shown here is derived from an EMBL/GenBank/DDBJ whole genome shotgun (WGS) entry which is preliminary data.</text>
</comment>
<protein>
    <recommendedName>
        <fullName evidence="12">Nuclear envelope integral membrane protein 1</fullName>
    </recommendedName>
</protein>
<dbReference type="Pfam" id="PF10225">
    <property type="entry name" value="NEMP"/>
    <property type="match status" value="1"/>
</dbReference>
<dbReference type="InterPro" id="IPR019358">
    <property type="entry name" value="NEMP_fam"/>
</dbReference>
<evidence type="ECO:0000256" key="2">
    <source>
        <dbReference type="ARBA" id="ARBA00005748"/>
    </source>
</evidence>
<feature type="transmembrane region" description="Helical" evidence="8">
    <location>
        <begin position="164"/>
        <end position="184"/>
    </location>
</feature>
<reference evidence="10 11" key="1">
    <citation type="journal article" date="2021" name="Commun. Biol.">
        <title>The genome of Shorea leprosula (Dipterocarpaceae) highlights the ecological relevance of drought in aseasonal tropical rainforests.</title>
        <authorList>
            <person name="Ng K.K.S."/>
            <person name="Kobayashi M.J."/>
            <person name="Fawcett J.A."/>
            <person name="Hatakeyama M."/>
            <person name="Paape T."/>
            <person name="Ng C.H."/>
            <person name="Ang C.C."/>
            <person name="Tnah L.H."/>
            <person name="Lee C.T."/>
            <person name="Nishiyama T."/>
            <person name="Sese J."/>
            <person name="O'Brien M.J."/>
            <person name="Copetti D."/>
            <person name="Mohd Noor M.I."/>
            <person name="Ong R.C."/>
            <person name="Putra M."/>
            <person name="Sireger I.Z."/>
            <person name="Indrioko S."/>
            <person name="Kosugi Y."/>
            <person name="Izuno A."/>
            <person name="Isagi Y."/>
            <person name="Lee S.L."/>
            <person name="Shimizu K.K."/>
        </authorList>
    </citation>
    <scope>NUCLEOTIDE SEQUENCE [LARGE SCALE GENOMIC DNA]</scope>
    <source>
        <strain evidence="10">214</strain>
    </source>
</reference>
<evidence type="ECO:0000313" key="10">
    <source>
        <dbReference type="EMBL" id="GKU94910.1"/>
    </source>
</evidence>
<evidence type="ECO:0000256" key="8">
    <source>
        <dbReference type="SAM" id="Phobius"/>
    </source>
</evidence>
<feature type="transmembrane region" description="Helical" evidence="8">
    <location>
        <begin position="259"/>
        <end position="282"/>
    </location>
</feature>
<feature type="signal peptide" evidence="9">
    <location>
        <begin position="1"/>
        <end position="30"/>
    </location>
</feature>
<evidence type="ECO:0000256" key="5">
    <source>
        <dbReference type="ARBA" id="ARBA00022989"/>
    </source>
</evidence>
<accession>A0AAV5I7B4</accession>
<gene>
    <name evidence="10" type="ORF">SLEP1_g8334</name>
</gene>
<feature type="transmembrane region" description="Helical" evidence="8">
    <location>
        <begin position="190"/>
        <end position="209"/>
    </location>
</feature>
<dbReference type="Proteomes" id="UP001054252">
    <property type="component" value="Unassembled WGS sequence"/>
</dbReference>
<dbReference type="EMBL" id="BPVZ01000008">
    <property type="protein sequence ID" value="GKU94910.1"/>
    <property type="molecule type" value="Genomic_DNA"/>
</dbReference>
<dbReference type="GO" id="GO:0005637">
    <property type="term" value="C:nuclear inner membrane"/>
    <property type="evidence" value="ECO:0007669"/>
    <property type="project" value="UniProtKB-SubCell"/>
</dbReference>
<evidence type="ECO:0000313" key="11">
    <source>
        <dbReference type="Proteomes" id="UP001054252"/>
    </source>
</evidence>
<feature type="chain" id="PRO_5043686021" description="Nuclear envelope integral membrane protein 1" evidence="9">
    <location>
        <begin position="31"/>
        <end position="496"/>
    </location>
</feature>
<evidence type="ECO:0000256" key="7">
    <source>
        <dbReference type="ARBA" id="ARBA00023242"/>
    </source>
</evidence>
<keyword evidence="4 9" id="KW-0732">Signal</keyword>
<keyword evidence="5 8" id="KW-1133">Transmembrane helix</keyword>
<keyword evidence="6 8" id="KW-0472">Membrane</keyword>
<evidence type="ECO:0000256" key="4">
    <source>
        <dbReference type="ARBA" id="ARBA00022729"/>
    </source>
</evidence>
<proteinExistence type="inferred from homology"/>
<dbReference type="PANTHER" id="PTHR31587:SF4">
    <property type="entry name" value="TRANSMEMBRANE PROTEIN (DUF2215)"/>
    <property type="match status" value="1"/>
</dbReference>
<dbReference type="AlphaFoldDB" id="A0AAV5I7B4"/>
<name>A0AAV5I7B4_9ROSI</name>
<keyword evidence="11" id="KW-1185">Reference proteome</keyword>
<organism evidence="10 11">
    <name type="scientific">Rubroshorea leprosula</name>
    <dbReference type="NCBI Taxonomy" id="152421"/>
    <lineage>
        <taxon>Eukaryota</taxon>
        <taxon>Viridiplantae</taxon>
        <taxon>Streptophyta</taxon>
        <taxon>Embryophyta</taxon>
        <taxon>Tracheophyta</taxon>
        <taxon>Spermatophyta</taxon>
        <taxon>Magnoliopsida</taxon>
        <taxon>eudicotyledons</taxon>
        <taxon>Gunneridae</taxon>
        <taxon>Pentapetalae</taxon>
        <taxon>rosids</taxon>
        <taxon>malvids</taxon>
        <taxon>Malvales</taxon>
        <taxon>Dipterocarpaceae</taxon>
        <taxon>Rubroshorea</taxon>
    </lineage>
</organism>
<evidence type="ECO:0000256" key="3">
    <source>
        <dbReference type="ARBA" id="ARBA00022692"/>
    </source>
</evidence>
<feature type="transmembrane region" description="Helical" evidence="8">
    <location>
        <begin position="221"/>
        <end position="239"/>
    </location>
</feature>